<dbReference type="AlphaFoldDB" id="A0ABD1KJ15"/>
<evidence type="ECO:0000256" key="5">
    <source>
        <dbReference type="SAM" id="SignalP"/>
    </source>
</evidence>
<dbReference type="InterPro" id="IPR008735">
    <property type="entry name" value="PSP94"/>
</dbReference>
<evidence type="ECO:0000313" key="6">
    <source>
        <dbReference type="EMBL" id="KAL2098976.1"/>
    </source>
</evidence>
<evidence type="ECO:0000256" key="3">
    <source>
        <dbReference type="ARBA" id="ARBA00022525"/>
    </source>
</evidence>
<name>A0ABD1KJ15_9TELE</name>
<dbReference type="GO" id="GO:0005576">
    <property type="term" value="C:extracellular region"/>
    <property type="evidence" value="ECO:0007669"/>
    <property type="project" value="UniProtKB-SubCell"/>
</dbReference>
<dbReference type="Proteomes" id="UP001591681">
    <property type="component" value="Unassembled WGS sequence"/>
</dbReference>
<feature type="chain" id="PRO_5044811003" description="Beta-microseminoprotein" evidence="5">
    <location>
        <begin position="20"/>
        <end position="110"/>
    </location>
</feature>
<proteinExistence type="inferred from homology"/>
<sequence length="110" mass="12038">MVPAVLLVVLCILPSMAHAGCLSSPKAPEWARVCRDEDNSLHEVGTTWRTEHCMDCTCSASGLRCCDILPTSISVSDDCIEVYDKANCRRYAVKKNDQSTECEIRAASGK</sequence>
<evidence type="ECO:0000313" key="7">
    <source>
        <dbReference type="Proteomes" id="UP001591681"/>
    </source>
</evidence>
<comment type="subcellular location">
    <subcellularLocation>
        <location evidence="1">Secreted</location>
    </subcellularLocation>
</comment>
<organism evidence="6 7">
    <name type="scientific">Coilia grayii</name>
    <name type="common">Gray's grenadier anchovy</name>
    <dbReference type="NCBI Taxonomy" id="363190"/>
    <lineage>
        <taxon>Eukaryota</taxon>
        <taxon>Metazoa</taxon>
        <taxon>Chordata</taxon>
        <taxon>Craniata</taxon>
        <taxon>Vertebrata</taxon>
        <taxon>Euteleostomi</taxon>
        <taxon>Actinopterygii</taxon>
        <taxon>Neopterygii</taxon>
        <taxon>Teleostei</taxon>
        <taxon>Clupei</taxon>
        <taxon>Clupeiformes</taxon>
        <taxon>Clupeoidei</taxon>
        <taxon>Engraulidae</taxon>
        <taxon>Coilinae</taxon>
        <taxon>Coilia</taxon>
    </lineage>
</organism>
<dbReference type="EMBL" id="JBHFQA010000005">
    <property type="protein sequence ID" value="KAL2098976.1"/>
    <property type="molecule type" value="Genomic_DNA"/>
</dbReference>
<feature type="signal peptide" evidence="5">
    <location>
        <begin position="1"/>
        <end position="19"/>
    </location>
</feature>
<comment type="caution">
    <text evidence="6">The sequence shown here is derived from an EMBL/GenBank/DDBJ whole genome shotgun (WGS) entry which is preliminary data.</text>
</comment>
<keyword evidence="5" id="KW-0732">Signal</keyword>
<evidence type="ECO:0000256" key="1">
    <source>
        <dbReference type="ARBA" id="ARBA00004613"/>
    </source>
</evidence>
<protein>
    <recommendedName>
        <fullName evidence="8">Beta-microseminoprotein</fullName>
    </recommendedName>
</protein>
<accession>A0ABD1KJ15</accession>
<evidence type="ECO:0000256" key="2">
    <source>
        <dbReference type="ARBA" id="ARBA00010352"/>
    </source>
</evidence>
<reference evidence="6 7" key="1">
    <citation type="submission" date="2024-09" db="EMBL/GenBank/DDBJ databases">
        <title>A chromosome-level genome assembly of Gray's grenadier anchovy, Coilia grayii.</title>
        <authorList>
            <person name="Fu Z."/>
        </authorList>
    </citation>
    <scope>NUCLEOTIDE SEQUENCE [LARGE SCALE GENOMIC DNA]</scope>
    <source>
        <strain evidence="6">G4</strain>
        <tissue evidence="6">Muscle</tissue>
    </source>
</reference>
<evidence type="ECO:0000256" key="4">
    <source>
        <dbReference type="ARBA" id="ARBA00023157"/>
    </source>
</evidence>
<keyword evidence="3" id="KW-0964">Secreted</keyword>
<dbReference type="PANTHER" id="PTHR10500">
    <property type="entry name" value="BETA-MICROSEMINOPROTEIN"/>
    <property type="match status" value="1"/>
</dbReference>
<comment type="similarity">
    <text evidence="2">Belongs to the beta-microseminoprotein family.</text>
</comment>
<evidence type="ECO:0008006" key="8">
    <source>
        <dbReference type="Google" id="ProtNLM"/>
    </source>
</evidence>
<dbReference type="PANTHER" id="PTHR10500:SF7">
    <property type="entry name" value="BETA-MICROSEMINOPROTEIN"/>
    <property type="match status" value="1"/>
</dbReference>
<dbReference type="Pfam" id="PF05825">
    <property type="entry name" value="PSP94"/>
    <property type="match status" value="1"/>
</dbReference>
<keyword evidence="7" id="KW-1185">Reference proteome</keyword>
<keyword evidence="4" id="KW-1015">Disulfide bond</keyword>
<gene>
    <name evidence="6" type="ORF">ACEWY4_005456</name>
</gene>
<dbReference type="Gene3D" id="2.60.40.1900">
    <property type="entry name" value="Beta-microseminoprotein (PSP94) domain"/>
    <property type="match status" value="1"/>
</dbReference>